<dbReference type="SUPFAM" id="SSF53335">
    <property type="entry name" value="S-adenosyl-L-methionine-dependent methyltransferases"/>
    <property type="match status" value="1"/>
</dbReference>
<reference evidence="3 4" key="1">
    <citation type="submission" date="2021-12" db="EMBL/GenBank/DDBJ databases">
        <title>Genome sequence of Kibdelosporangium philippinense ATCC 49844.</title>
        <authorList>
            <person name="Fedorov E.A."/>
            <person name="Omeragic M."/>
            <person name="Shalygina K.F."/>
            <person name="Maclea K.S."/>
        </authorList>
    </citation>
    <scope>NUCLEOTIDE SEQUENCE [LARGE SCALE GENOMIC DNA]</scope>
    <source>
        <strain evidence="3 4">ATCC 49844</strain>
    </source>
</reference>
<dbReference type="InterPro" id="IPR041698">
    <property type="entry name" value="Methyltransf_25"/>
</dbReference>
<accession>A0ABS8ZCJ0</accession>
<dbReference type="EMBL" id="JAJVCN010000002">
    <property type="protein sequence ID" value="MCE7005510.1"/>
    <property type="molecule type" value="Genomic_DNA"/>
</dbReference>
<dbReference type="GO" id="GO:0008168">
    <property type="term" value="F:methyltransferase activity"/>
    <property type="evidence" value="ECO:0007669"/>
    <property type="project" value="UniProtKB-KW"/>
</dbReference>
<evidence type="ECO:0000313" key="4">
    <source>
        <dbReference type="Proteomes" id="UP001521150"/>
    </source>
</evidence>
<dbReference type="CDD" id="cd02440">
    <property type="entry name" value="AdoMet_MTases"/>
    <property type="match status" value="1"/>
</dbReference>
<keyword evidence="1" id="KW-0808">Transferase</keyword>
<keyword evidence="4" id="KW-1185">Reference proteome</keyword>
<sequence>MGHDVMDEAFWDDMYRETTRKWSGKPNPQLVAEVTDLKPGTALDVGCGEGADAIWLAEHGWQVTGADVSRVALERAAEHSDEVKWLYLDLTKETAPDKYDLVTAHYVHLRPKVDMELVYRRIAEAVAPGGTLLIVGHDKQETHRHEIDVPDDIFFDAEDITSLLAPDEWGIEVAETRKLANPDHRMYDFVFKASRVKPR</sequence>
<dbReference type="InterPro" id="IPR029063">
    <property type="entry name" value="SAM-dependent_MTases_sf"/>
</dbReference>
<dbReference type="Pfam" id="PF13649">
    <property type="entry name" value="Methyltransf_25"/>
    <property type="match status" value="1"/>
</dbReference>
<dbReference type="GO" id="GO:0032259">
    <property type="term" value="P:methylation"/>
    <property type="evidence" value="ECO:0007669"/>
    <property type="project" value="UniProtKB-KW"/>
</dbReference>
<evidence type="ECO:0000313" key="3">
    <source>
        <dbReference type="EMBL" id="MCE7005510.1"/>
    </source>
</evidence>
<protein>
    <submittedName>
        <fullName evidence="3">Class I SAM-dependent methyltransferase</fullName>
    </submittedName>
</protein>
<organism evidence="3 4">
    <name type="scientific">Kibdelosporangium philippinense</name>
    <dbReference type="NCBI Taxonomy" id="211113"/>
    <lineage>
        <taxon>Bacteria</taxon>
        <taxon>Bacillati</taxon>
        <taxon>Actinomycetota</taxon>
        <taxon>Actinomycetes</taxon>
        <taxon>Pseudonocardiales</taxon>
        <taxon>Pseudonocardiaceae</taxon>
        <taxon>Kibdelosporangium</taxon>
    </lineage>
</organism>
<name>A0ABS8ZCJ0_9PSEU</name>
<dbReference type="Proteomes" id="UP001521150">
    <property type="component" value="Unassembled WGS sequence"/>
</dbReference>
<dbReference type="Gene3D" id="3.40.50.150">
    <property type="entry name" value="Vaccinia Virus protein VP39"/>
    <property type="match status" value="1"/>
</dbReference>
<comment type="caution">
    <text evidence="3">The sequence shown here is derived from an EMBL/GenBank/DDBJ whole genome shotgun (WGS) entry which is preliminary data.</text>
</comment>
<dbReference type="PANTHER" id="PTHR43861">
    <property type="entry name" value="TRANS-ACONITATE 2-METHYLTRANSFERASE-RELATED"/>
    <property type="match status" value="1"/>
</dbReference>
<evidence type="ECO:0000259" key="2">
    <source>
        <dbReference type="Pfam" id="PF13649"/>
    </source>
</evidence>
<feature type="domain" description="Methyltransferase" evidence="2">
    <location>
        <begin position="43"/>
        <end position="130"/>
    </location>
</feature>
<keyword evidence="3" id="KW-0489">Methyltransferase</keyword>
<proteinExistence type="predicted"/>
<evidence type="ECO:0000256" key="1">
    <source>
        <dbReference type="ARBA" id="ARBA00022679"/>
    </source>
</evidence>
<dbReference type="PANTHER" id="PTHR43861:SF3">
    <property type="entry name" value="PUTATIVE (AFU_ORTHOLOGUE AFUA_2G14390)-RELATED"/>
    <property type="match status" value="1"/>
</dbReference>
<gene>
    <name evidence="3" type="ORF">LWC34_22180</name>
</gene>
<dbReference type="RefSeq" id="WP_233727088.1">
    <property type="nucleotide sequence ID" value="NZ_JAJVCN010000002.1"/>
</dbReference>